<accession>A0AAX1J977</accession>
<feature type="compositionally biased region" description="Pro residues" evidence="1">
    <location>
        <begin position="181"/>
        <end position="191"/>
    </location>
</feature>
<dbReference type="InterPro" id="IPR010427">
    <property type="entry name" value="DUF1023"/>
</dbReference>
<dbReference type="RefSeq" id="WP_186246573.1">
    <property type="nucleotide sequence ID" value="NZ_BLKU01000005.1"/>
</dbReference>
<dbReference type="KEGG" id="mku:I2456_21645"/>
<reference evidence="4" key="3">
    <citation type="submission" date="2020-11" db="EMBL/GenBank/DDBJ databases">
        <title>Intraspecies plasmid and genomic variation of Mycobacterium kubicae revealed by the complete genome sequences of two clinical isolates.</title>
        <authorList>
            <person name="Hendrix J.R."/>
            <person name="Epperson L.E."/>
            <person name="Honda J.R."/>
            <person name="Strong M."/>
        </authorList>
    </citation>
    <scope>NUCLEOTIDE SEQUENCE</scope>
    <source>
        <strain evidence="4">JCM 13573</strain>
    </source>
</reference>
<feature type="domain" description="DUF1023" evidence="2">
    <location>
        <begin position="291"/>
        <end position="466"/>
    </location>
</feature>
<evidence type="ECO:0000313" key="5">
    <source>
        <dbReference type="Proteomes" id="UP000465306"/>
    </source>
</evidence>
<dbReference type="AlphaFoldDB" id="A0AAX1J977"/>
<dbReference type="EMBL" id="BLKU01000005">
    <property type="protein sequence ID" value="GFG66948.1"/>
    <property type="molecule type" value="Genomic_DNA"/>
</dbReference>
<protein>
    <recommendedName>
        <fullName evidence="2">DUF1023 domain-containing protein</fullName>
    </recommendedName>
</protein>
<evidence type="ECO:0000313" key="6">
    <source>
        <dbReference type="Proteomes" id="UP000663583"/>
    </source>
</evidence>
<dbReference type="InterPro" id="IPR029058">
    <property type="entry name" value="AB_hydrolase_fold"/>
</dbReference>
<dbReference type="SUPFAM" id="SSF53474">
    <property type="entry name" value="alpha/beta-Hydrolases"/>
    <property type="match status" value="1"/>
</dbReference>
<dbReference type="Pfam" id="PF06259">
    <property type="entry name" value="Abhydrolase_8"/>
    <property type="match status" value="1"/>
</dbReference>
<reference evidence="3" key="2">
    <citation type="submission" date="2020-02" db="EMBL/GenBank/DDBJ databases">
        <authorList>
            <person name="Matsumoto Y."/>
            <person name="Kinjo T."/>
            <person name="Motooka D."/>
            <person name="Nabeya D."/>
            <person name="Jung N."/>
            <person name="Uechi K."/>
            <person name="Horii T."/>
            <person name="Iida T."/>
            <person name="Fujita J."/>
            <person name="Nakamura S."/>
        </authorList>
    </citation>
    <scope>NUCLEOTIDE SEQUENCE</scope>
    <source>
        <strain evidence="3">JCM 13573</strain>
    </source>
</reference>
<feature type="region of interest" description="Disordered" evidence="1">
    <location>
        <begin position="170"/>
        <end position="196"/>
    </location>
</feature>
<dbReference type="EMBL" id="CP065047">
    <property type="protein sequence ID" value="QPI37000.1"/>
    <property type="molecule type" value="Genomic_DNA"/>
</dbReference>
<evidence type="ECO:0000313" key="4">
    <source>
        <dbReference type="EMBL" id="QPI37000.1"/>
    </source>
</evidence>
<organism evidence="4 6">
    <name type="scientific">Mycobacterium kubicae</name>
    <dbReference type="NCBI Taxonomy" id="120959"/>
    <lineage>
        <taxon>Bacteria</taxon>
        <taxon>Bacillati</taxon>
        <taxon>Actinomycetota</taxon>
        <taxon>Actinomycetes</taxon>
        <taxon>Mycobacteriales</taxon>
        <taxon>Mycobacteriaceae</taxon>
        <taxon>Mycobacterium</taxon>
        <taxon>Mycobacterium simiae complex</taxon>
    </lineage>
</organism>
<name>A0AAX1J977_9MYCO</name>
<keyword evidence="5" id="KW-1185">Reference proteome</keyword>
<sequence length="543" mass="57822">MTVTLADIERWDPAAIRTVFDVAIQRAHGTRTASAALTETMRLLNFGGDTADAAHEAAQRTTLVLDAHADACQAVGRAAEQAADEVAAIRSRLHAIRDTAREHHLVINDATGVALPPPDFASYAPGEQQRIFDAAVRLSDSIKRLLADAEQADEDLAAALRGADGDLSGEQVETQLAHRPPQMPQPPPPGSDPEQVSRWWHALTPGQQDRAEEWSGDALRNLDGIPTDIRTELNVAALHRELARLQQGWYDRRGIWHTDTDKLNDLRALQDALSAHPDAGLVLLDTSGNPRKVLAALAVGDVDNAERVGVTVGGLNTRVSSSVGGMVREAQAQRDKASDLRRYAGTPNYDAVASIAWLGYDAPDSVKDVTHDWLARDAATPLTGFYRGLAAVTNVSDQHIAAFGHSYGSLVTSLALQHGAPVSDVVFYGSPGTELTSAAQLGVPPGHAYYMIGVNDDVAELLPHFGAFGAAPQDVTGMTRLSTATAVAPGGAHGDGQLHERAYGHSEYARMGSNGQLRTSGYNLAAVLAGLPDDLIATPRQQR</sequence>
<evidence type="ECO:0000259" key="2">
    <source>
        <dbReference type="Pfam" id="PF06259"/>
    </source>
</evidence>
<proteinExistence type="predicted"/>
<evidence type="ECO:0000313" key="3">
    <source>
        <dbReference type="EMBL" id="GFG66948.1"/>
    </source>
</evidence>
<reference evidence="3 5" key="1">
    <citation type="journal article" date="2019" name="Emerg. Microbes Infect.">
        <title>Comprehensive subspecies identification of 175 nontuberculous mycobacteria species based on 7547 genomic profiles.</title>
        <authorList>
            <person name="Matsumoto Y."/>
            <person name="Kinjo T."/>
            <person name="Motooka D."/>
            <person name="Nabeya D."/>
            <person name="Jung N."/>
            <person name="Uechi K."/>
            <person name="Horii T."/>
            <person name="Iida T."/>
            <person name="Fujita J."/>
            <person name="Nakamura S."/>
        </authorList>
    </citation>
    <scope>NUCLEOTIDE SEQUENCE [LARGE SCALE GENOMIC DNA]</scope>
    <source>
        <strain evidence="3 5">JCM 13573</strain>
    </source>
</reference>
<dbReference type="Proteomes" id="UP000663583">
    <property type="component" value="Chromosome"/>
</dbReference>
<evidence type="ECO:0000256" key="1">
    <source>
        <dbReference type="SAM" id="MobiDB-lite"/>
    </source>
</evidence>
<gene>
    <name evidence="4" type="ORF">I2456_21645</name>
    <name evidence="3" type="ORF">MKUB_44380</name>
</gene>
<dbReference type="Proteomes" id="UP000465306">
    <property type="component" value="Unassembled WGS sequence"/>
</dbReference>